<gene>
    <name evidence="6" type="ORF">PAUS00366_LOCUS11782</name>
</gene>
<evidence type="ECO:0000259" key="5">
    <source>
        <dbReference type="PROSITE" id="PS51294"/>
    </source>
</evidence>
<evidence type="ECO:0000313" key="6">
    <source>
        <dbReference type="EMBL" id="CAE0719028.1"/>
    </source>
</evidence>
<feature type="domain" description="HTH myb-type" evidence="5">
    <location>
        <begin position="953"/>
        <end position="1011"/>
    </location>
</feature>
<evidence type="ECO:0000256" key="3">
    <source>
        <dbReference type="SAM" id="MobiDB-lite"/>
    </source>
</evidence>
<feature type="region of interest" description="Disordered" evidence="3">
    <location>
        <begin position="1"/>
        <end position="388"/>
    </location>
</feature>
<feature type="compositionally biased region" description="Basic and acidic residues" evidence="3">
    <location>
        <begin position="493"/>
        <end position="527"/>
    </location>
</feature>
<feature type="compositionally biased region" description="Polar residues" evidence="3">
    <location>
        <begin position="547"/>
        <end position="576"/>
    </location>
</feature>
<feature type="domain" description="HTH myb-type" evidence="5">
    <location>
        <begin position="1012"/>
        <end position="1065"/>
    </location>
</feature>
<dbReference type="AlphaFoldDB" id="A0A7S4AL55"/>
<feature type="compositionally biased region" description="Polar residues" evidence="3">
    <location>
        <begin position="796"/>
        <end position="816"/>
    </location>
</feature>
<feature type="compositionally biased region" description="Polar residues" evidence="3">
    <location>
        <begin position="278"/>
        <end position="292"/>
    </location>
</feature>
<feature type="compositionally biased region" description="Basic and acidic residues" evidence="3">
    <location>
        <begin position="1080"/>
        <end position="1098"/>
    </location>
</feature>
<dbReference type="PANTHER" id="PTHR45614">
    <property type="entry name" value="MYB PROTEIN-RELATED"/>
    <property type="match status" value="1"/>
</dbReference>
<reference evidence="6" key="1">
    <citation type="submission" date="2021-01" db="EMBL/GenBank/DDBJ databases">
        <authorList>
            <person name="Corre E."/>
            <person name="Pelletier E."/>
            <person name="Niang G."/>
            <person name="Scheremetjew M."/>
            <person name="Finn R."/>
            <person name="Kale V."/>
            <person name="Holt S."/>
            <person name="Cochrane G."/>
            <person name="Meng A."/>
            <person name="Brown T."/>
            <person name="Cohen L."/>
        </authorList>
    </citation>
    <scope>NUCLEOTIDE SEQUENCE</scope>
    <source>
        <strain evidence="6">10249 10 AB</strain>
    </source>
</reference>
<dbReference type="FunFam" id="1.10.10.60:FF:000010">
    <property type="entry name" value="Transcriptional activator Myb isoform A"/>
    <property type="match status" value="1"/>
</dbReference>
<feature type="region of interest" description="Disordered" evidence="3">
    <location>
        <begin position="483"/>
        <end position="634"/>
    </location>
</feature>
<dbReference type="InterPro" id="IPR009057">
    <property type="entry name" value="Homeodomain-like_sf"/>
</dbReference>
<dbReference type="Pfam" id="PF00249">
    <property type="entry name" value="Myb_DNA-binding"/>
    <property type="match status" value="1"/>
</dbReference>
<feature type="compositionally biased region" description="Low complexity" evidence="3">
    <location>
        <begin position="374"/>
        <end position="388"/>
    </location>
</feature>
<feature type="region of interest" description="Disordered" evidence="3">
    <location>
        <begin position="785"/>
        <end position="906"/>
    </location>
</feature>
<feature type="region of interest" description="Disordered" evidence="3">
    <location>
        <begin position="684"/>
        <end position="717"/>
    </location>
</feature>
<feature type="compositionally biased region" description="Polar residues" evidence="3">
    <location>
        <begin position="228"/>
        <end position="250"/>
    </location>
</feature>
<dbReference type="InterPro" id="IPR050560">
    <property type="entry name" value="MYB_TF"/>
</dbReference>
<sequence length="1104" mass="119880">MEKCSGSTPPKSDAEAGAAANKAAPPQVITVDTSSNNLDGDKSSLAVEGTTTTARTPKHANKTTGGAPTGGRAPQHGQGGLPGNSNGFYPPYEGRPVGGNGAFQPHDSRRQPPPHSHPSDQYYNQPPPIHVSPGGAGGSAAAYDRRGHNGAPYYNRRGPGGYPPHGPPPGYYDQRGGYNDYGPPSHMSRPPSHPTGQRYDGRHSQHVRGQHQYPPQPYPTQSYNNYQSDPRNGPSYSGGPSQNYPSSLGQQYPPARAPDQHYARENHGYPPIDHHAGANTSAFSRSVSTSFDRSVKEKPVAVSTRIKTEQHSERKKSIATDDREQRGDAYTASDDVSWKQLNQVHSVDDSAIQEHLGLKKRGATKDENKDEETPSNSSSLTNSPISGPARQANLAASIAAAAAGRLSNVAGTAATKADDIQKTSSLDELSSVASAQAPMDTDTSNKKRSLSDVQAPNSPGMVDSDSLDLMKCSSDGSGLLNLVPSKGGEGLLYEDKHGEVEERGDKGESAKGGEEIRRAPSDLEEKPQRKKVKIQSNETLKLEKSPLSITCSPSAAMTQKGCSTRKAPSSQNSTIDKISPNLGENSLYDKPPAYSYSMDSAPPIPRGSMKNKHSVNPTFPPRPASSSSSTLTPGQIHMDNQDAANAVVSSIPSWEINAVDSFGGGSVGGGHGLSNNFSFQDYPMLPSSESNLGNPGGDNRAAMHSHPSNVPPHPTMSPGQPYGNMHNHRMNHHQQSNHPAIESRNQSFEGGHYHGGSGFHRTHSMDASYTRGPGPTYHDGGYKHGHQGAFPPHASSWGTAGSTPSHTSYQQQQQHPHYTGARMGDYPPVMRNYSQDSGHRASPPPGPGGPHGRHYMHRPPPNFQPPPEFLAPHNPHLTRRPPPAVYIMSSQGVNHPNSKRGSGVFSWSKEDDTRLTEIMKKYKNPRDWEPIAKEHGMGKSAKDCHERWIRYLKPGVRKGQWTDQEDSIVIDAVQNSSEQPFTRWSDLAQRLPGRVGKQIRDRWVNHLNPNINHLPFSRDDDLKLWEGHKKLGKRWVEISTKSFNSTRSENHIKNRWYSASFKKFIANEFGPDAYSGGKSKGKDDKSKTKMKKIDEDPATKSVGR</sequence>
<feature type="compositionally biased region" description="Basic and acidic residues" evidence="3">
    <location>
        <begin position="306"/>
        <end position="327"/>
    </location>
</feature>
<dbReference type="GO" id="GO:0005634">
    <property type="term" value="C:nucleus"/>
    <property type="evidence" value="ECO:0007669"/>
    <property type="project" value="TreeGrafter"/>
</dbReference>
<proteinExistence type="predicted"/>
<feature type="domain" description="Myb-like" evidence="4">
    <location>
        <begin position="953"/>
        <end position="1007"/>
    </location>
</feature>
<feature type="region of interest" description="Disordered" evidence="3">
    <location>
        <begin position="1069"/>
        <end position="1104"/>
    </location>
</feature>
<dbReference type="SUPFAM" id="SSF46689">
    <property type="entry name" value="Homeodomain-like"/>
    <property type="match status" value="2"/>
</dbReference>
<feature type="compositionally biased region" description="Low complexity" evidence="3">
    <location>
        <begin position="63"/>
        <end position="74"/>
    </location>
</feature>
<feature type="domain" description="Myb-like" evidence="4">
    <location>
        <begin position="906"/>
        <end position="952"/>
    </location>
</feature>
<dbReference type="GO" id="GO:0000981">
    <property type="term" value="F:DNA-binding transcription factor activity, RNA polymerase II-specific"/>
    <property type="evidence" value="ECO:0007669"/>
    <property type="project" value="TreeGrafter"/>
</dbReference>
<feature type="compositionally biased region" description="Basic and acidic residues" evidence="3">
    <location>
        <begin position="258"/>
        <end position="276"/>
    </location>
</feature>
<feature type="compositionally biased region" description="Polar residues" evidence="3">
    <location>
        <begin position="422"/>
        <end position="434"/>
    </location>
</feature>
<protein>
    <submittedName>
        <fullName evidence="6">Uncharacterized protein</fullName>
    </submittedName>
</protein>
<evidence type="ECO:0000256" key="2">
    <source>
        <dbReference type="ARBA" id="ARBA00023125"/>
    </source>
</evidence>
<feature type="domain" description="Myb-like" evidence="4">
    <location>
        <begin position="1008"/>
        <end position="1060"/>
    </location>
</feature>
<evidence type="ECO:0000256" key="1">
    <source>
        <dbReference type="ARBA" id="ARBA00022737"/>
    </source>
</evidence>
<organism evidence="6">
    <name type="scientific">Pseudo-nitzschia australis</name>
    <dbReference type="NCBI Taxonomy" id="44445"/>
    <lineage>
        <taxon>Eukaryota</taxon>
        <taxon>Sar</taxon>
        <taxon>Stramenopiles</taxon>
        <taxon>Ochrophyta</taxon>
        <taxon>Bacillariophyta</taxon>
        <taxon>Bacillariophyceae</taxon>
        <taxon>Bacillariophycidae</taxon>
        <taxon>Bacillariales</taxon>
        <taxon>Bacillariaceae</taxon>
        <taxon>Pseudo-nitzschia</taxon>
    </lineage>
</organism>
<dbReference type="PROSITE" id="PS50090">
    <property type="entry name" value="MYB_LIKE"/>
    <property type="match status" value="3"/>
</dbReference>
<dbReference type="InterPro" id="IPR017930">
    <property type="entry name" value="Myb_dom"/>
</dbReference>
<feature type="compositionally biased region" description="Basic and acidic residues" evidence="3">
    <location>
        <begin position="363"/>
        <end position="372"/>
    </location>
</feature>
<keyword evidence="1" id="KW-0677">Repeat</keyword>
<feature type="compositionally biased region" description="Low complexity" evidence="3">
    <location>
        <begin position="15"/>
        <end position="24"/>
    </location>
</feature>
<feature type="region of interest" description="Disordered" evidence="3">
    <location>
        <begin position="412"/>
        <end position="469"/>
    </location>
</feature>
<feature type="compositionally biased region" description="Polar residues" evidence="3">
    <location>
        <begin position="888"/>
        <end position="900"/>
    </location>
</feature>
<accession>A0A7S4AL55</accession>
<keyword evidence="2" id="KW-0238">DNA-binding</keyword>
<name>A0A7S4AL55_9STRA</name>
<feature type="compositionally biased region" description="Polar residues" evidence="3">
    <location>
        <begin position="1"/>
        <end position="10"/>
    </location>
</feature>
<dbReference type="InterPro" id="IPR001005">
    <property type="entry name" value="SANT/Myb"/>
</dbReference>
<dbReference type="CDD" id="cd00167">
    <property type="entry name" value="SANT"/>
    <property type="match status" value="3"/>
</dbReference>
<dbReference type="EMBL" id="HBIX01016278">
    <property type="protein sequence ID" value="CAE0719028.1"/>
    <property type="molecule type" value="Transcribed_RNA"/>
</dbReference>
<dbReference type="PROSITE" id="PS51294">
    <property type="entry name" value="HTH_MYB"/>
    <property type="match status" value="2"/>
</dbReference>
<feature type="compositionally biased region" description="Pro residues" evidence="3">
    <location>
        <begin position="161"/>
        <end position="170"/>
    </location>
</feature>
<dbReference type="PANTHER" id="PTHR45614:SF271">
    <property type="entry name" value="MYB DNA BINDING PROTEIN_ TRANSCRIPTION FACTOR-LIKE PROTEIN"/>
    <property type="match status" value="1"/>
</dbReference>
<feature type="compositionally biased region" description="Polar residues" evidence="3">
    <location>
        <begin position="624"/>
        <end position="633"/>
    </location>
</feature>
<feature type="compositionally biased region" description="Pro residues" evidence="3">
    <location>
        <begin position="858"/>
        <end position="869"/>
    </location>
</feature>
<evidence type="ECO:0000259" key="4">
    <source>
        <dbReference type="PROSITE" id="PS50090"/>
    </source>
</evidence>
<dbReference type="SMART" id="SM00717">
    <property type="entry name" value="SANT"/>
    <property type="match status" value="3"/>
</dbReference>
<dbReference type="GO" id="GO:0000978">
    <property type="term" value="F:RNA polymerase II cis-regulatory region sequence-specific DNA binding"/>
    <property type="evidence" value="ECO:0007669"/>
    <property type="project" value="TreeGrafter"/>
</dbReference>
<dbReference type="Pfam" id="PF13921">
    <property type="entry name" value="Myb_DNA-bind_6"/>
    <property type="match status" value="1"/>
</dbReference>
<dbReference type="Gene3D" id="1.10.10.60">
    <property type="entry name" value="Homeodomain-like"/>
    <property type="match status" value="3"/>
</dbReference>